<feature type="chain" id="PRO_5045535902" description="beta-galactosidase" evidence="10">
    <location>
        <begin position="32"/>
        <end position="1167"/>
    </location>
</feature>
<comment type="catalytic activity">
    <reaction evidence="1">
        <text>Hydrolysis of terminal non-reducing beta-D-galactose residues in beta-D-galactosides.</text>
        <dbReference type="EC" id="3.2.1.23"/>
    </reaction>
</comment>
<dbReference type="PRINTS" id="PR00742">
    <property type="entry name" value="GLHYDRLASE35"/>
</dbReference>
<accession>A0ABW2ACD7</accession>
<keyword evidence="6" id="KW-0325">Glycoprotein</keyword>
<feature type="region of interest" description="Disordered" evidence="9">
    <location>
        <begin position="617"/>
        <end position="643"/>
    </location>
</feature>
<evidence type="ECO:0000313" key="12">
    <source>
        <dbReference type="EMBL" id="MFC6704559.1"/>
    </source>
</evidence>
<proteinExistence type="inferred from homology"/>
<dbReference type="InterPro" id="IPR006311">
    <property type="entry name" value="TAT_signal"/>
</dbReference>
<dbReference type="Gene3D" id="2.60.120.260">
    <property type="entry name" value="Galactose-binding domain-like"/>
    <property type="match status" value="3"/>
</dbReference>
<dbReference type="SUPFAM" id="SSF117100">
    <property type="entry name" value="Beta-galactosidase LacA, domain 3"/>
    <property type="match status" value="1"/>
</dbReference>
<dbReference type="PANTHER" id="PTHR23421">
    <property type="entry name" value="BETA-GALACTOSIDASE RELATED"/>
    <property type="match status" value="1"/>
</dbReference>
<comment type="caution">
    <text evidence="12">The sequence shown here is derived from an EMBL/GenBank/DDBJ whole genome shotgun (WGS) entry which is preliminary data.</text>
</comment>
<evidence type="ECO:0000256" key="4">
    <source>
        <dbReference type="ARBA" id="ARBA00022729"/>
    </source>
</evidence>
<sequence length="1167" mass="124359">MRAEPMTPRRRRRTVCGLAAMTALASGVACAVTSPVATAAVPQARHLTAAVPASATSPVSFPGNDGRAHKVAWDSHSLKIDGKRLVVYSGELHYWRLPSPDQWRDVLQKMKASGFNAVSLYFFWGYHSSRPGQYDFTGVRDIDRLLTMAEQEGLYVIARPGPYINAEASMGGLPPYMTTYGGRPRTLDDPKSVAADVDWLAHVNAIIKKHQITDGGGSVIAEQVENEQISHGADQIAYIERLESAVRSDGITVPLFHNDWGDGHGWNVPGGSGGSKLNLYAFDTYPLGFNCAGGRGTLSDYESRIRGYSPNTPVFIAEGQAGAFTPWGASFQTSDCAKFVDSSFAREFAANNLANGATMTNAYMEYGGTNWGWTGDPGSGFTSYDYGAPIAEDRSMRPALAVQKEYGYLYRAVPQVASAHAVVPPSFTSTGGGQVRVDQRLSDEDAATGSVTGNGTRIFTIRHADSNDTSTSHVTMPLDLGTVPQPPTAPAYTWNDTDPSITYTGNWTHASKESWTSGDYQDSETFSSTAGDSVEVHFDGPTIRWIGPDSSNHGTADVYVDGVKKATVDSYASSPQFQQVKFEADDLGAGPHTLKIVVTGEKGTPTSQGTFVSVDAFDTNPTKQPTPPAGPTTYPRIPQSGPGITVDGRDATTVLADYRFGEHRMVYSTSQLLTQVTNAPDDTVVLDGATGTAGETVFRYADRPKVETVSGPAPDVTWDADRGDLRLNYVHGQRSVLRITGAGQPPLLVVLADRAAVPTTWQADTGHGSVLALGPELLRTARLSNGRLDLTGDTESAVTATVFAPATVRSVTWNGKPVDVTRTASGALEISLPGATPLTGSTLTGWRSADSDPERNPSFDDSSWRVADLRASENAQHAAGAQAGVVLDAEEYGFSEGDVWYRGRFTPTADATTAKVTVNTGTAGVALVWVDGKYAGSVGDGTSTITLPEGSVRPGHQPEVSVLVRNMGQYEDWSADGRSKGGRGLVDVAIPGATDWTWRLQGAKGGDQPVDPARGLYNTGGLYGERLGWYLPGAPDASWPQSNSLKSTRPGVTFYRTQVKVPAPQGEDASWSLRFNDASGKSDRYRALLYVNGWNTGQYVHNIGPQQQFVIPAGFLKPGANSIALAITAEQAGVGPDSLTLVNDWTVRGGVGGKANTSPTWSEVFGD</sequence>
<dbReference type="InterPro" id="IPR031330">
    <property type="entry name" value="Gly_Hdrlase_35_cat"/>
</dbReference>
<dbReference type="PROSITE" id="PS51257">
    <property type="entry name" value="PROKAR_LIPOPROTEIN"/>
    <property type="match status" value="1"/>
</dbReference>
<evidence type="ECO:0000256" key="6">
    <source>
        <dbReference type="ARBA" id="ARBA00023180"/>
    </source>
</evidence>
<evidence type="ECO:0000256" key="3">
    <source>
        <dbReference type="ARBA" id="ARBA00012756"/>
    </source>
</evidence>
<evidence type="ECO:0000256" key="8">
    <source>
        <dbReference type="RuleBase" id="RU003679"/>
    </source>
</evidence>
<dbReference type="Gene3D" id="3.20.20.80">
    <property type="entry name" value="Glycosidases"/>
    <property type="match status" value="1"/>
</dbReference>
<dbReference type="SUPFAM" id="SSF49785">
    <property type="entry name" value="Galactose-binding domain-like"/>
    <property type="match status" value="2"/>
</dbReference>
<dbReference type="Pfam" id="PF10435">
    <property type="entry name" value="BetaGal_dom2"/>
    <property type="match status" value="1"/>
</dbReference>
<dbReference type="RefSeq" id="WP_382398901.1">
    <property type="nucleotide sequence ID" value="NZ_JBHSWH010000001.1"/>
</dbReference>
<dbReference type="EC" id="3.2.1.23" evidence="3"/>
<evidence type="ECO:0000256" key="10">
    <source>
        <dbReference type="SAM" id="SignalP"/>
    </source>
</evidence>
<dbReference type="Proteomes" id="UP001596298">
    <property type="component" value="Unassembled WGS sequence"/>
</dbReference>
<reference evidence="13" key="1">
    <citation type="journal article" date="2019" name="Int. J. Syst. Evol. Microbiol.">
        <title>The Global Catalogue of Microorganisms (GCM) 10K type strain sequencing project: providing services to taxonomists for standard genome sequencing and annotation.</title>
        <authorList>
            <consortium name="The Broad Institute Genomics Platform"/>
            <consortium name="The Broad Institute Genome Sequencing Center for Infectious Disease"/>
            <person name="Wu L."/>
            <person name="Ma J."/>
        </authorList>
    </citation>
    <scope>NUCLEOTIDE SEQUENCE [LARGE SCALE GENOMIC DNA]</scope>
    <source>
        <strain evidence="13">CCUG 58127</strain>
    </source>
</reference>
<dbReference type="SMART" id="SM01029">
    <property type="entry name" value="BetaGal_dom2"/>
    <property type="match status" value="1"/>
</dbReference>
<feature type="region of interest" description="Disordered" evidence="9">
    <location>
        <begin position="841"/>
        <end position="861"/>
    </location>
</feature>
<dbReference type="GO" id="GO:0004565">
    <property type="term" value="F:beta-galactosidase activity"/>
    <property type="evidence" value="ECO:0007669"/>
    <property type="project" value="UniProtKB-EC"/>
</dbReference>
<evidence type="ECO:0000313" key="13">
    <source>
        <dbReference type="Proteomes" id="UP001596298"/>
    </source>
</evidence>
<dbReference type="InterPro" id="IPR001944">
    <property type="entry name" value="Glycoside_Hdrlase_35"/>
</dbReference>
<dbReference type="Pfam" id="PF13363">
    <property type="entry name" value="BetaGal_dom3"/>
    <property type="match status" value="1"/>
</dbReference>
<name>A0ABW2ACD7_9MICO</name>
<dbReference type="Pfam" id="PF13364">
    <property type="entry name" value="BetaGal_ABD2"/>
    <property type="match status" value="2"/>
</dbReference>
<evidence type="ECO:0000256" key="9">
    <source>
        <dbReference type="SAM" id="MobiDB-lite"/>
    </source>
</evidence>
<organism evidence="12 13">
    <name type="scientific">Flexivirga alba</name>
    <dbReference type="NCBI Taxonomy" id="702742"/>
    <lineage>
        <taxon>Bacteria</taxon>
        <taxon>Bacillati</taxon>
        <taxon>Actinomycetota</taxon>
        <taxon>Actinomycetes</taxon>
        <taxon>Micrococcales</taxon>
        <taxon>Dermacoccaceae</taxon>
        <taxon>Flexivirga</taxon>
    </lineage>
</organism>
<dbReference type="SUPFAM" id="SSF51011">
    <property type="entry name" value="Glycosyl hydrolase domain"/>
    <property type="match status" value="1"/>
</dbReference>
<keyword evidence="4 10" id="KW-0732">Signal</keyword>
<dbReference type="InterPro" id="IPR036833">
    <property type="entry name" value="BetaGal_dom3_sf"/>
</dbReference>
<dbReference type="InterPro" id="IPR017853">
    <property type="entry name" value="GH"/>
</dbReference>
<evidence type="ECO:0000259" key="11">
    <source>
        <dbReference type="SMART" id="SM01029"/>
    </source>
</evidence>
<dbReference type="Gene3D" id="2.60.390.10">
    <property type="entry name" value="Beta-galactosidase, domain 3"/>
    <property type="match status" value="1"/>
</dbReference>
<dbReference type="PROSITE" id="PS51318">
    <property type="entry name" value="TAT"/>
    <property type="match status" value="1"/>
</dbReference>
<keyword evidence="7 12" id="KW-0326">Glycosidase</keyword>
<evidence type="ECO:0000256" key="5">
    <source>
        <dbReference type="ARBA" id="ARBA00022801"/>
    </source>
</evidence>
<evidence type="ECO:0000256" key="1">
    <source>
        <dbReference type="ARBA" id="ARBA00001412"/>
    </source>
</evidence>
<dbReference type="Pfam" id="PF01301">
    <property type="entry name" value="Glyco_hydro_35"/>
    <property type="match status" value="1"/>
</dbReference>
<gene>
    <name evidence="12" type="ORF">ACFQDH_04570</name>
</gene>
<keyword evidence="13" id="KW-1185">Reference proteome</keyword>
<dbReference type="InterPro" id="IPR008979">
    <property type="entry name" value="Galactose-bd-like_sf"/>
</dbReference>
<dbReference type="InterPro" id="IPR025300">
    <property type="entry name" value="BetaGal_jelly_roll_dom"/>
</dbReference>
<dbReference type="EMBL" id="JBHSWH010000001">
    <property type="protein sequence ID" value="MFC6704559.1"/>
    <property type="molecule type" value="Genomic_DNA"/>
</dbReference>
<feature type="domain" description="Beta-galactosidase" evidence="11">
    <location>
        <begin position="597"/>
        <end position="760"/>
    </location>
</feature>
<comment type="similarity">
    <text evidence="2 8">Belongs to the glycosyl hydrolase 35 family.</text>
</comment>
<evidence type="ECO:0000256" key="2">
    <source>
        <dbReference type="ARBA" id="ARBA00009809"/>
    </source>
</evidence>
<keyword evidence="5 12" id="KW-0378">Hydrolase</keyword>
<dbReference type="InterPro" id="IPR025972">
    <property type="entry name" value="BetaGal_dom3"/>
</dbReference>
<feature type="compositionally biased region" description="Basic and acidic residues" evidence="9">
    <location>
        <begin position="849"/>
        <end position="858"/>
    </location>
</feature>
<dbReference type="InterPro" id="IPR018954">
    <property type="entry name" value="Betagal_dom2"/>
</dbReference>
<evidence type="ECO:0000256" key="7">
    <source>
        <dbReference type="ARBA" id="ARBA00023295"/>
    </source>
</evidence>
<feature type="signal peptide" evidence="10">
    <location>
        <begin position="1"/>
        <end position="31"/>
    </location>
</feature>
<dbReference type="SUPFAM" id="SSF51445">
    <property type="entry name" value="(Trans)glycosidases"/>
    <property type="match status" value="1"/>
</dbReference>
<protein>
    <recommendedName>
        <fullName evidence="3">beta-galactosidase</fullName>
        <ecNumber evidence="3">3.2.1.23</ecNumber>
    </recommendedName>
</protein>